<evidence type="ECO:0000313" key="2">
    <source>
        <dbReference type="Proteomes" id="UP001365542"/>
    </source>
</evidence>
<protein>
    <recommendedName>
        <fullName evidence="3">Nucleoside-diphosphate-sugar epimerase</fullName>
    </recommendedName>
</protein>
<evidence type="ECO:0008006" key="3">
    <source>
        <dbReference type="Google" id="ProtNLM"/>
    </source>
</evidence>
<reference evidence="1 2" key="1">
    <citation type="submission" date="2019-10" db="EMBL/GenBank/DDBJ databases">
        <authorList>
            <person name="Palmer J.M."/>
        </authorList>
    </citation>
    <scope>NUCLEOTIDE SEQUENCE [LARGE SCALE GENOMIC DNA]</scope>
    <source>
        <strain evidence="1 2">TWF694</strain>
    </source>
</reference>
<dbReference type="Gene3D" id="3.40.50.720">
    <property type="entry name" value="NAD(P)-binding Rossmann-like Domain"/>
    <property type="match status" value="1"/>
</dbReference>
<name>A0AAV9XS37_9PEZI</name>
<keyword evidence="2" id="KW-1185">Reference proteome</keyword>
<organism evidence="1 2">
    <name type="scientific">Orbilia ellipsospora</name>
    <dbReference type="NCBI Taxonomy" id="2528407"/>
    <lineage>
        <taxon>Eukaryota</taxon>
        <taxon>Fungi</taxon>
        <taxon>Dikarya</taxon>
        <taxon>Ascomycota</taxon>
        <taxon>Pezizomycotina</taxon>
        <taxon>Orbiliomycetes</taxon>
        <taxon>Orbiliales</taxon>
        <taxon>Orbiliaceae</taxon>
        <taxon>Orbilia</taxon>
    </lineage>
</organism>
<dbReference type="SUPFAM" id="SSF51735">
    <property type="entry name" value="NAD(P)-binding Rossmann-fold domains"/>
    <property type="match status" value="1"/>
</dbReference>
<dbReference type="EMBL" id="JAVHJO010000001">
    <property type="protein sequence ID" value="KAK6544873.1"/>
    <property type="molecule type" value="Genomic_DNA"/>
</dbReference>
<gene>
    <name evidence="1" type="ORF">TWF694_001553</name>
</gene>
<dbReference type="InterPro" id="IPR036291">
    <property type="entry name" value="NAD(P)-bd_dom_sf"/>
</dbReference>
<dbReference type="Proteomes" id="UP001365542">
    <property type="component" value="Unassembled WGS sequence"/>
</dbReference>
<dbReference type="PANTHER" id="PTHR14097">
    <property type="entry name" value="OXIDOREDUCTASE HTATIP2"/>
    <property type="match status" value="1"/>
</dbReference>
<dbReference type="AlphaFoldDB" id="A0AAV9XS37"/>
<sequence>MSHIILTGATGLAGSAILHHCLNSPLVSRISVLSRRAVELGAGNEKLNCIIHKDFKSYPPELLAQLQGATACIWAQGISAVGMKESDYTEITVDYPIAAAQAFSTLNDGVPFNFIYVSGDRADPSGKYPQMWARVKGRAESLLLEMNKKTPSLSVYNVRPSFMDHGDNWTAQRHRGVRDKTIKLVAATLRLVIPSMVTPLDKFSEVLVSLAVDDGKPVPAGKGVLEGGRTLLNSALRSMAGL</sequence>
<proteinExistence type="predicted"/>
<comment type="caution">
    <text evidence="1">The sequence shown here is derived from an EMBL/GenBank/DDBJ whole genome shotgun (WGS) entry which is preliminary data.</text>
</comment>
<evidence type="ECO:0000313" key="1">
    <source>
        <dbReference type="EMBL" id="KAK6544873.1"/>
    </source>
</evidence>
<dbReference type="PANTHER" id="PTHR14097:SF8">
    <property type="entry name" value="NAD(P)-BINDING DOMAIN-CONTAINING PROTEIN"/>
    <property type="match status" value="1"/>
</dbReference>
<accession>A0AAV9XS37</accession>